<evidence type="ECO:0000256" key="9">
    <source>
        <dbReference type="ARBA" id="ARBA00022801"/>
    </source>
</evidence>
<evidence type="ECO:0000256" key="7">
    <source>
        <dbReference type="ARBA" id="ARBA00016378"/>
    </source>
</evidence>
<dbReference type="SUPFAM" id="SSF56300">
    <property type="entry name" value="Metallo-dependent phosphatases"/>
    <property type="match status" value="1"/>
</dbReference>
<evidence type="ECO:0000256" key="16">
    <source>
        <dbReference type="ARBA" id="ARBA00049546"/>
    </source>
</evidence>
<comment type="caution">
    <text evidence="18">The sequence shown here is derived from an EMBL/GenBank/DDBJ whole genome shotgun (WGS) entry which is preliminary data.</text>
</comment>
<evidence type="ECO:0000313" key="18">
    <source>
        <dbReference type="EMBL" id="KAH7446122.1"/>
    </source>
</evidence>
<dbReference type="InterPro" id="IPR029052">
    <property type="entry name" value="Metallo-depent_PP-like"/>
</dbReference>
<dbReference type="Gene3D" id="3.60.21.10">
    <property type="match status" value="1"/>
</dbReference>
<comment type="cofactor">
    <cofactor evidence="1">
        <name>Mg(2+)</name>
        <dbReference type="ChEBI" id="CHEBI:18420"/>
    </cofactor>
</comment>
<dbReference type="GO" id="GO:0047734">
    <property type="term" value="F:CDP-glycerol diphosphatase activity"/>
    <property type="evidence" value="ECO:0007669"/>
    <property type="project" value="UniProtKB-EC"/>
</dbReference>
<dbReference type="OMA" id="GHNHAGN"/>
<evidence type="ECO:0000256" key="15">
    <source>
        <dbReference type="ARBA" id="ARBA00047894"/>
    </source>
</evidence>
<dbReference type="PANTHER" id="PTHR16509:SF1">
    <property type="entry name" value="MANGANESE-DEPENDENT ADP-RIBOSE_CDP-ALCOHOL DIPHOSPHATASE"/>
    <property type="match status" value="1"/>
</dbReference>
<evidence type="ECO:0000256" key="11">
    <source>
        <dbReference type="ARBA" id="ARBA00030848"/>
    </source>
</evidence>
<dbReference type="PANTHER" id="PTHR16509">
    <property type="match status" value="1"/>
</dbReference>
<dbReference type="AlphaFoldDB" id="A0A8T2VFJ6"/>
<evidence type="ECO:0000256" key="14">
    <source>
        <dbReference type="ARBA" id="ARBA00047636"/>
    </source>
</evidence>
<evidence type="ECO:0000256" key="3">
    <source>
        <dbReference type="ARBA" id="ARBA00011245"/>
    </source>
</evidence>
<dbReference type="GO" id="GO:0047631">
    <property type="term" value="F:ADP-ribose diphosphatase activity"/>
    <property type="evidence" value="ECO:0007669"/>
    <property type="project" value="UniProtKB-EC"/>
</dbReference>
<comment type="catalytic activity">
    <reaction evidence="14">
        <text>CDP-choline + H2O = phosphocholine + CMP + 2 H(+)</text>
        <dbReference type="Rhea" id="RHEA:32487"/>
        <dbReference type="ChEBI" id="CHEBI:15377"/>
        <dbReference type="ChEBI" id="CHEBI:15378"/>
        <dbReference type="ChEBI" id="CHEBI:58779"/>
        <dbReference type="ChEBI" id="CHEBI:60377"/>
        <dbReference type="ChEBI" id="CHEBI:295975"/>
        <dbReference type="EC" id="3.6.1.53"/>
    </reaction>
</comment>
<dbReference type="Pfam" id="PF00149">
    <property type="entry name" value="Metallophos"/>
    <property type="match status" value="1"/>
</dbReference>
<evidence type="ECO:0000256" key="4">
    <source>
        <dbReference type="ARBA" id="ARBA00012443"/>
    </source>
</evidence>
<gene>
    <name evidence="18" type="ORF">KP509_01G040100</name>
</gene>
<comment type="catalytic activity">
    <reaction evidence="16">
        <text>ADP-D-ribose + H2O = D-ribose 5-phosphate + AMP + 2 H(+)</text>
        <dbReference type="Rhea" id="RHEA:10412"/>
        <dbReference type="ChEBI" id="CHEBI:15377"/>
        <dbReference type="ChEBI" id="CHEBI:15378"/>
        <dbReference type="ChEBI" id="CHEBI:57967"/>
        <dbReference type="ChEBI" id="CHEBI:78346"/>
        <dbReference type="ChEBI" id="CHEBI:456215"/>
        <dbReference type="EC" id="3.6.1.13"/>
    </reaction>
</comment>
<evidence type="ECO:0000256" key="1">
    <source>
        <dbReference type="ARBA" id="ARBA00001946"/>
    </source>
</evidence>
<dbReference type="InterPro" id="IPR041869">
    <property type="entry name" value="MPP_ADPRM"/>
</dbReference>
<dbReference type="GO" id="GO:0030145">
    <property type="term" value="F:manganese ion binding"/>
    <property type="evidence" value="ECO:0007669"/>
    <property type="project" value="TreeGrafter"/>
</dbReference>
<dbReference type="EMBL" id="CM035406">
    <property type="protein sequence ID" value="KAH7446123.1"/>
    <property type="molecule type" value="Genomic_DNA"/>
</dbReference>
<keyword evidence="8" id="KW-0479">Metal-binding</keyword>
<evidence type="ECO:0000256" key="13">
    <source>
        <dbReference type="ARBA" id="ARBA00047486"/>
    </source>
</evidence>
<evidence type="ECO:0000256" key="5">
    <source>
        <dbReference type="ARBA" id="ARBA00012453"/>
    </source>
</evidence>
<reference evidence="18" key="1">
    <citation type="submission" date="2021-08" db="EMBL/GenBank/DDBJ databases">
        <title>WGS assembly of Ceratopteris richardii.</title>
        <authorList>
            <person name="Marchant D.B."/>
            <person name="Chen G."/>
            <person name="Jenkins J."/>
            <person name="Shu S."/>
            <person name="Leebens-Mack J."/>
            <person name="Grimwood J."/>
            <person name="Schmutz J."/>
            <person name="Soltis P."/>
            <person name="Soltis D."/>
            <person name="Chen Z.-H."/>
        </authorList>
    </citation>
    <scope>NUCLEOTIDE SEQUENCE</scope>
    <source>
        <strain evidence="18">Whitten #5841</strain>
        <tissue evidence="18">Leaf</tissue>
    </source>
</reference>
<evidence type="ECO:0000256" key="6">
    <source>
        <dbReference type="ARBA" id="ARBA00012529"/>
    </source>
</evidence>
<evidence type="ECO:0000256" key="8">
    <source>
        <dbReference type="ARBA" id="ARBA00022723"/>
    </source>
</evidence>
<comment type="similarity">
    <text evidence="2">Belongs to the ADPRibase-Mn family.</text>
</comment>
<name>A0A8T2VFJ6_CERRI</name>
<evidence type="ECO:0000256" key="12">
    <source>
        <dbReference type="ARBA" id="ARBA00032579"/>
    </source>
</evidence>
<dbReference type="OrthoDB" id="9675250at2759"/>
<organism evidence="18 19">
    <name type="scientific">Ceratopteris richardii</name>
    <name type="common">Triangle waterfern</name>
    <dbReference type="NCBI Taxonomy" id="49495"/>
    <lineage>
        <taxon>Eukaryota</taxon>
        <taxon>Viridiplantae</taxon>
        <taxon>Streptophyta</taxon>
        <taxon>Embryophyta</taxon>
        <taxon>Tracheophyta</taxon>
        <taxon>Polypodiopsida</taxon>
        <taxon>Polypodiidae</taxon>
        <taxon>Polypodiales</taxon>
        <taxon>Pteridineae</taxon>
        <taxon>Pteridaceae</taxon>
        <taxon>Parkerioideae</taxon>
        <taxon>Ceratopteris</taxon>
    </lineage>
</organism>
<dbReference type="GO" id="GO:0008663">
    <property type="term" value="F:2',3'-cyclic-nucleotide 2'-phosphodiesterase activity"/>
    <property type="evidence" value="ECO:0007669"/>
    <property type="project" value="TreeGrafter"/>
</dbReference>
<dbReference type="InterPro" id="IPR004843">
    <property type="entry name" value="Calcineurin-like_PHP"/>
</dbReference>
<keyword evidence="10" id="KW-0862">Zinc</keyword>
<keyword evidence="19" id="KW-1185">Reference proteome</keyword>
<dbReference type="EC" id="3.6.1.53" evidence="6"/>
<evidence type="ECO:0000256" key="2">
    <source>
        <dbReference type="ARBA" id="ARBA00006362"/>
    </source>
</evidence>
<dbReference type="EMBL" id="CM035406">
    <property type="protein sequence ID" value="KAH7446122.1"/>
    <property type="molecule type" value="Genomic_DNA"/>
</dbReference>
<evidence type="ECO:0000259" key="17">
    <source>
        <dbReference type="Pfam" id="PF00149"/>
    </source>
</evidence>
<dbReference type="CDD" id="cd07396">
    <property type="entry name" value="MPP_Nbla03831"/>
    <property type="match status" value="1"/>
</dbReference>
<dbReference type="EC" id="3.6.1.13" evidence="5"/>
<dbReference type="Proteomes" id="UP000825935">
    <property type="component" value="Chromosome 1"/>
</dbReference>
<keyword evidence="9" id="KW-0378">Hydrolase</keyword>
<comment type="subunit">
    <text evidence="3">Monomer.</text>
</comment>
<evidence type="ECO:0000313" key="19">
    <source>
        <dbReference type="Proteomes" id="UP000825935"/>
    </source>
</evidence>
<proteinExistence type="inferred from homology"/>
<comment type="catalytic activity">
    <reaction evidence="13">
        <text>CDP-glycerol + H2O = sn-glycerol 3-phosphate + CMP + 2 H(+)</text>
        <dbReference type="Rhea" id="RHEA:21692"/>
        <dbReference type="ChEBI" id="CHEBI:15377"/>
        <dbReference type="ChEBI" id="CHEBI:15378"/>
        <dbReference type="ChEBI" id="CHEBI:57597"/>
        <dbReference type="ChEBI" id="CHEBI:58311"/>
        <dbReference type="ChEBI" id="CHEBI:60377"/>
        <dbReference type="EC" id="3.6.1.16"/>
    </reaction>
</comment>
<accession>A0A8T2VFJ6</accession>
<evidence type="ECO:0000256" key="10">
    <source>
        <dbReference type="ARBA" id="ARBA00022833"/>
    </source>
</evidence>
<protein>
    <recommendedName>
        <fullName evidence="7">Manganese-dependent ADP-ribose/CDP-alcohol diphosphatase</fullName>
        <ecNumber evidence="5">3.6.1.13</ecNumber>
        <ecNumber evidence="4">3.6.1.16</ecNumber>
        <ecNumber evidence="6">3.6.1.53</ecNumber>
    </recommendedName>
    <alternativeName>
        <fullName evidence="12">ADPRibase-Mn</fullName>
    </alternativeName>
    <alternativeName>
        <fullName evidence="11">CDP-choline phosphohydrolase</fullName>
    </alternativeName>
</protein>
<dbReference type="EC" id="3.6.1.16" evidence="4"/>
<comment type="catalytic activity">
    <reaction evidence="15">
        <text>ADP-D-ribose + H2O = D-ribose 5-phosphate + AMP + 2 H(+)</text>
        <dbReference type="Rhea" id="RHEA:10412"/>
        <dbReference type="ChEBI" id="CHEBI:15377"/>
        <dbReference type="ChEBI" id="CHEBI:15378"/>
        <dbReference type="ChEBI" id="CHEBI:57967"/>
        <dbReference type="ChEBI" id="CHEBI:78346"/>
        <dbReference type="ChEBI" id="CHEBI:456215"/>
        <dbReference type="EC" id="3.6.1.53"/>
    </reaction>
</comment>
<feature type="domain" description="Calcineurin-like phosphoesterase" evidence="17">
    <location>
        <begin position="23"/>
        <end position="271"/>
    </location>
</feature>
<sequence>MTESHPVVANGSCNKAIERPMFSFGVITDIQYADINDGCSFHGVPRFYRHSLEALQRAIHSWNKRGGLSFIIHLGDIVDGLCPKEKSYEAVTKVLDLFKDLEDLHVHHVLGNHCFYNLSRHELNHMLQIPGKDGTSYYTFTPVSGFRIVVLDGFDISMVGWPEGHPHHTKAILLLQTRNPNEDKNSPEGLSGLEERFVMFNGGVGEEQLSWFHQILENATIDKEKVIVCCHIPLHPDSTYPCALLWNYSDVLNVIHKFQCVKVCLAGHAHKGGYTRDSHGVHHRVLEAILECPPGTDAFGHIDVYEDCITLVGVDRMDSTVMYFD</sequence>